<keyword evidence="15" id="KW-1185">Reference proteome</keyword>
<keyword evidence="8 11" id="KW-0663">Pyridoxal phosphate</keyword>
<proteinExistence type="inferred from homology"/>
<comment type="pathway">
    <text evidence="2">Amino-acid biosynthesis; L-histidine biosynthesis; L-histidine from 5-phospho-alpha-D-ribose 1-diphosphate: step 7/9.</text>
</comment>
<dbReference type="Proteomes" id="UP000186559">
    <property type="component" value="Chromosome"/>
</dbReference>
<dbReference type="EC" id="2.6.1.9" evidence="4"/>
<accession>A0A1U7D6T5</accession>
<evidence type="ECO:0000256" key="5">
    <source>
        <dbReference type="ARBA" id="ARBA00022576"/>
    </source>
</evidence>
<evidence type="ECO:0000256" key="1">
    <source>
        <dbReference type="ARBA" id="ARBA00001933"/>
    </source>
</evidence>
<dbReference type="OrthoDB" id="9809616at2"/>
<organism evidence="14 15">
    <name type="scientific">Salipiger profundus</name>
    <dbReference type="NCBI Taxonomy" id="1229727"/>
    <lineage>
        <taxon>Bacteria</taxon>
        <taxon>Pseudomonadati</taxon>
        <taxon>Pseudomonadota</taxon>
        <taxon>Alphaproteobacteria</taxon>
        <taxon>Rhodobacterales</taxon>
        <taxon>Roseobacteraceae</taxon>
        <taxon>Salipiger</taxon>
    </lineage>
</organism>
<keyword evidence="7 14" id="KW-0808">Transferase</keyword>
<keyword evidence="6" id="KW-0028">Amino-acid biosynthesis</keyword>
<dbReference type="STRING" id="1229727.Ga0080559_TMP3053"/>
<dbReference type="KEGG" id="tpro:Ga0080559_TMP3053"/>
<dbReference type="Gene3D" id="3.40.640.10">
    <property type="entry name" value="Type I PLP-dependent aspartate aminotransferase-like (Major domain)"/>
    <property type="match status" value="1"/>
</dbReference>
<sequence length="502" mass="53950">MANWHRLTEARIRKAEAEGTLSGLAGEGRLLPERPGDALIDPSDAVGYRIMAEAGALPEEITLKARLDAARADWQAATIEADKRRHMARIADLQMRYEIARDARRKFLRQAPAPAALRLDPGPSEAVLAPAMTGPRYPDLIARLPATVPFTGPEEIERVQGHPFRARLGANENVYGPSPKALTAMQAADAEIWKYADPSHLDLKTEISTRMGCRPANIVFGEGIDGCLGNLVRLLVAPGDPVVTSEGAYPTFAYHVNGYGGTLHKVPYRDDHEDIAALFAKAAEVDAKIVYLSNPDNPMGTWHDGATIEAALEDLPDGTVLALDEAYIEFAPEGTAPRIDPEDPRVIRFRTFSKAYGMAGARVGYAVAAAPLISAFDKVRNHFSMNRSAQHGALAALQDEVWLGELREKITVANERIATIAAANGLATVPTSTNFVAVDCGHDGAFAKRVLEGLARRGVFVRMPGVAPLDRCIRVSAGTGPDLDILAEELPKALAEASAPVA</sequence>
<comment type="similarity">
    <text evidence="3">Belongs to the class-II pyridoxal-phosphate-dependent aminotransferase family. Histidinol-phosphate aminotransferase subfamily.</text>
</comment>
<dbReference type="InterPro" id="IPR018961">
    <property type="entry name" value="DnaJ_homolog_subfam-C_membr-28"/>
</dbReference>
<dbReference type="Gene3D" id="3.90.1150.10">
    <property type="entry name" value="Aspartate Aminotransferase, domain 1"/>
    <property type="match status" value="1"/>
</dbReference>
<dbReference type="AlphaFoldDB" id="A0A1U7D6T5"/>
<protein>
    <recommendedName>
        <fullName evidence="4">histidinol-phosphate transaminase</fullName>
        <ecNumber evidence="4">2.6.1.9</ecNumber>
    </recommendedName>
</protein>
<reference evidence="14 15" key="1">
    <citation type="submission" date="2016-03" db="EMBL/GenBank/DDBJ databases">
        <title>Deep-sea bacteria in the southern Pacific.</title>
        <authorList>
            <person name="Tang K."/>
        </authorList>
    </citation>
    <scope>NUCLEOTIDE SEQUENCE [LARGE SCALE GENOMIC DNA]</scope>
    <source>
        <strain evidence="14 15">JLT2016</strain>
    </source>
</reference>
<comment type="catalytic activity">
    <reaction evidence="10">
        <text>L-histidinol phosphate + 2-oxoglutarate = 3-(imidazol-4-yl)-2-oxopropyl phosphate + L-glutamate</text>
        <dbReference type="Rhea" id="RHEA:23744"/>
        <dbReference type="ChEBI" id="CHEBI:16810"/>
        <dbReference type="ChEBI" id="CHEBI:29985"/>
        <dbReference type="ChEBI" id="CHEBI:57766"/>
        <dbReference type="ChEBI" id="CHEBI:57980"/>
        <dbReference type="EC" id="2.6.1.9"/>
    </reaction>
</comment>
<gene>
    <name evidence="14" type="ORF">Ga0080559_TMP3053</name>
</gene>
<dbReference type="PANTHER" id="PTHR43643">
    <property type="entry name" value="HISTIDINOL-PHOSPHATE AMINOTRANSFERASE 2"/>
    <property type="match status" value="1"/>
</dbReference>
<evidence type="ECO:0000256" key="11">
    <source>
        <dbReference type="RuleBase" id="RU003693"/>
    </source>
</evidence>
<evidence type="ECO:0000313" key="15">
    <source>
        <dbReference type="Proteomes" id="UP000186559"/>
    </source>
</evidence>
<dbReference type="PROSITE" id="PS00599">
    <property type="entry name" value="AA_TRANSFER_CLASS_2"/>
    <property type="match status" value="1"/>
</dbReference>
<evidence type="ECO:0000256" key="9">
    <source>
        <dbReference type="ARBA" id="ARBA00023102"/>
    </source>
</evidence>
<evidence type="ECO:0000259" key="13">
    <source>
        <dbReference type="Pfam" id="PF09350"/>
    </source>
</evidence>
<feature type="domain" description="DnaJ homologue subfamily C member 28 conserved" evidence="13">
    <location>
        <begin position="8"/>
        <end position="72"/>
    </location>
</feature>
<dbReference type="SUPFAM" id="SSF53383">
    <property type="entry name" value="PLP-dependent transferases"/>
    <property type="match status" value="1"/>
</dbReference>
<evidence type="ECO:0000259" key="12">
    <source>
        <dbReference type="Pfam" id="PF00155"/>
    </source>
</evidence>
<dbReference type="InterPro" id="IPR050106">
    <property type="entry name" value="HistidinolP_aminotransfase"/>
</dbReference>
<feature type="domain" description="Aminotransferase class I/classII large" evidence="12">
    <location>
        <begin position="168"/>
        <end position="489"/>
    </location>
</feature>
<dbReference type="InterPro" id="IPR001917">
    <property type="entry name" value="Aminotrans_II_pyridoxalP_BS"/>
</dbReference>
<dbReference type="InterPro" id="IPR015422">
    <property type="entry name" value="PyrdxlP-dep_Trfase_small"/>
</dbReference>
<dbReference type="GO" id="GO:0030170">
    <property type="term" value="F:pyridoxal phosphate binding"/>
    <property type="evidence" value="ECO:0007669"/>
    <property type="project" value="InterPro"/>
</dbReference>
<evidence type="ECO:0000256" key="6">
    <source>
        <dbReference type="ARBA" id="ARBA00022605"/>
    </source>
</evidence>
<evidence type="ECO:0000313" key="14">
    <source>
        <dbReference type="EMBL" id="APX23849.1"/>
    </source>
</evidence>
<dbReference type="PANTHER" id="PTHR43643:SF6">
    <property type="entry name" value="HISTIDINOL-PHOSPHATE AMINOTRANSFERASE"/>
    <property type="match status" value="1"/>
</dbReference>
<evidence type="ECO:0000256" key="10">
    <source>
        <dbReference type="ARBA" id="ARBA00047481"/>
    </source>
</evidence>
<dbReference type="Pfam" id="PF00155">
    <property type="entry name" value="Aminotran_1_2"/>
    <property type="match status" value="1"/>
</dbReference>
<dbReference type="GO" id="GO:0004400">
    <property type="term" value="F:histidinol-phosphate transaminase activity"/>
    <property type="evidence" value="ECO:0007669"/>
    <property type="project" value="UniProtKB-EC"/>
</dbReference>
<dbReference type="InterPro" id="IPR015421">
    <property type="entry name" value="PyrdxlP-dep_Trfase_major"/>
</dbReference>
<dbReference type="InterPro" id="IPR004839">
    <property type="entry name" value="Aminotransferase_I/II_large"/>
</dbReference>
<evidence type="ECO:0000256" key="2">
    <source>
        <dbReference type="ARBA" id="ARBA00005011"/>
    </source>
</evidence>
<comment type="cofactor">
    <cofactor evidence="1 11">
        <name>pyridoxal 5'-phosphate</name>
        <dbReference type="ChEBI" id="CHEBI:597326"/>
    </cofactor>
</comment>
<evidence type="ECO:0000256" key="4">
    <source>
        <dbReference type="ARBA" id="ARBA00012748"/>
    </source>
</evidence>
<dbReference type="EMBL" id="CP014796">
    <property type="protein sequence ID" value="APX23849.1"/>
    <property type="molecule type" value="Genomic_DNA"/>
</dbReference>
<dbReference type="NCBIfam" id="NF006014">
    <property type="entry name" value="PRK08153.1"/>
    <property type="match status" value="1"/>
</dbReference>
<dbReference type="GO" id="GO:0000105">
    <property type="term" value="P:L-histidine biosynthetic process"/>
    <property type="evidence" value="ECO:0007669"/>
    <property type="project" value="UniProtKB-KW"/>
</dbReference>
<dbReference type="InterPro" id="IPR015424">
    <property type="entry name" value="PyrdxlP-dep_Trfase"/>
</dbReference>
<dbReference type="Pfam" id="PF09350">
    <property type="entry name" value="DJC28_CD"/>
    <property type="match status" value="1"/>
</dbReference>
<evidence type="ECO:0000256" key="8">
    <source>
        <dbReference type="ARBA" id="ARBA00022898"/>
    </source>
</evidence>
<keyword evidence="5 14" id="KW-0032">Aminotransferase</keyword>
<name>A0A1U7D6T5_9RHOB</name>
<evidence type="ECO:0000256" key="3">
    <source>
        <dbReference type="ARBA" id="ARBA00007970"/>
    </source>
</evidence>
<evidence type="ECO:0000256" key="7">
    <source>
        <dbReference type="ARBA" id="ARBA00022679"/>
    </source>
</evidence>
<dbReference type="CDD" id="cd00609">
    <property type="entry name" value="AAT_like"/>
    <property type="match status" value="1"/>
</dbReference>
<keyword evidence="9" id="KW-0368">Histidine biosynthesis</keyword>